<dbReference type="InterPro" id="IPR010765">
    <property type="entry name" value="DUF1350"/>
</dbReference>
<protein>
    <submittedName>
        <fullName evidence="2">Uncharacterized protein</fullName>
    </submittedName>
</protein>
<sequence length="224" mass="25163">MLIFHFLALVITVFPSPLLPAPYYKPLLNRLEDRLWDQNDDVTILTNPSSSTLSQLDSNSKIITLSHSAGSQRMILRNFKKLQSQSQSQSPPRPKPNYVGHIFVSYNNYPLSSSMPYGSKIAKFRDYVSLINLPSRSKSVSRNLQKITDENVLIVQAANDGIDQSVQLHEALKEGNDVRFCRLGGGHLDCVNSEDCADVVERFVKFVCGGSEEGRIEINMNEMK</sequence>
<accession>A0A9W6Z8V8</accession>
<dbReference type="Proteomes" id="UP001162640">
    <property type="component" value="Unassembled WGS sequence"/>
</dbReference>
<dbReference type="Pfam" id="PF07082">
    <property type="entry name" value="DUF1350"/>
    <property type="match status" value="1"/>
</dbReference>
<feature type="chain" id="PRO_5040748435" evidence="1">
    <location>
        <begin position="21"/>
        <end position="224"/>
    </location>
</feature>
<dbReference type="InterPro" id="IPR029058">
    <property type="entry name" value="AB_hydrolase_fold"/>
</dbReference>
<name>A0A9W6Z8V8_9STRA</name>
<reference evidence="3" key="1">
    <citation type="journal article" date="2023" name="Commun. Biol.">
        <title>Genome analysis of Parmales, the sister group of diatoms, reveals the evolutionary specialization of diatoms from phago-mixotrophs to photoautotrophs.</title>
        <authorList>
            <person name="Ban H."/>
            <person name="Sato S."/>
            <person name="Yoshikawa S."/>
            <person name="Yamada K."/>
            <person name="Nakamura Y."/>
            <person name="Ichinomiya M."/>
            <person name="Sato N."/>
            <person name="Blanc-Mathieu R."/>
            <person name="Endo H."/>
            <person name="Kuwata A."/>
            <person name="Ogata H."/>
        </authorList>
    </citation>
    <scope>NUCLEOTIDE SEQUENCE [LARGE SCALE GENOMIC DNA]</scope>
</reference>
<keyword evidence="1" id="KW-0732">Signal</keyword>
<organism evidence="2 3">
    <name type="scientific">Triparma laevis f. inornata</name>
    <dbReference type="NCBI Taxonomy" id="1714386"/>
    <lineage>
        <taxon>Eukaryota</taxon>
        <taxon>Sar</taxon>
        <taxon>Stramenopiles</taxon>
        <taxon>Ochrophyta</taxon>
        <taxon>Bolidophyceae</taxon>
        <taxon>Parmales</taxon>
        <taxon>Triparmaceae</taxon>
        <taxon>Triparma</taxon>
    </lineage>
</organism>
<dbReference type="SUPFAM" id="SSF53474">
    <property type="entry name" value="alpha/beta-Hydrolases"/>
    <property type="match status" value="1"/>
</dbReference>
<comment type="caution">
    <text evidence="2">The sequence shown here is derived from an EMBL/GenBank/DDBJ whole genome shotgun (WGS) entry which is preliminary data.</text>
</comment>
<evidence type="ECO:0000313" key="3">
    <source>
        <dbReference type="Proteomes" id="UP001162640"/>
    </source>
</evidence>
<dbReference type="AlphaFoldDB" id="A0A9W6Z8V8"/>
<dbReference type="EMBL" id="BLQM01000010">
    <property type="protein sequence ID" value="GMH49604.1"/>
    <property type="molecule type" value="Genomic_DNA"/>
</dbReference>
<feature type="signal peptide" evidence="1">
    <location>
        <begin position="1"/>
        <end position="20"/>
    </location>
</feature>
<evidence type="ECO:0000313" key="2">
    <source>
        <dbReference type="EMBL" id="GMH49604.1"/>
    </source>
</evidence>
<proteinExistence type="predicted"/>
<evidence type="ECO:0000256" key="1">
    <source>
        <dbReference type="SAM" id="SignalP"/>
    </source>
</evidence>
<gene>
    <name evidence="2" type="ORF">TL16_g00564</name>
</gene>